<sequence>MHDHSHDSCSPDLERDLRITGQLPPSQEHKIPDLAELNQDHQAAEITQISAANLKKDVIELSHKIPVIVLIGNSLQATFSPLKQELSQLASHAGLSWSLALVDPDRAADVASQFRPRQLPVVYAVVGGTSVSNFEPGLPGIELADWLEDVLSNHGTNLPGLAADATPAGQAEQPMAQNQDHRLWQAAEAVNAGDFAQALDLYKELLQEQPQNPTLLRAQAAVSVLQRVQESSRESDPIALSAAQPQDISQALKAADAFVMLDQPLEGVEKLSELLHTAPENAELRAQCWRGKIWLQRLLTKQPG</sequence>
<dbReference type="AlphaFoldDB" id="M1UDP4"/>
<dbReference type="PATRIC" id="fig|1121353.3.peg.661"/>
<organism evidence="1 2">
    <name type="scientific">Corynebacterium callunae DSM 20147</name>
    <dbReference type="NCBI Taxonomy" id="1121353"/>
    <lineage>
        <taxon>Bacteria</taxon>
        <taxon>Bacillati</taxon>
        <taxon>Actinomycetota</taxon>
        <taxon>Actinomycetes</taxon>
        <taxon>Mycobacteriales</taxon>
        <taxon>Corynebacteriaceae</taxon>
        <taxon>Corynebacterium</taxon>
    </lineage>
</organism>
<dbReference type="HOGENOM" id="CLU_046120_0_1_11"/>
<evidence type="ECO:0008006" key="3">
    <source>
        <dbReference type="Google" id="ProtNLM"/>
    </source>
</evidence>
<dbReference type="InterPro" id="IPR036249">
    <property type="entry name" value="Thioredoxin-like_sf"/>
</dbReference>
<dbReference type="STRING" id="1121353.H924_03200"/>
<evidence type="ECO:0000313" key="1">
    <source>
        <dbReference type="EMBL" id="AGG66090.1"/>
    </source>
</evidence>
<dbReference type="SUPFAM" id="SSF48452">
    <property type="entry name" value="TPR-like"/>
    <property type="match status" value="1"/>
</dbReference>
<dbReference type="EMBL" id="CP004354">
    <property type="protein sequence ID" value="AGG66090.1"/>
    <property type="molecule type" value="Genomic_DNA"/>
</dbReference>
<proteinExistence type="predicted"/>
<dbReference type="Proteomes" id="UP000011760">
    <property type="component" value="Chromosome"/>
</dbReference>
<dbReference type="Gene3D" id="1.25.40.10">
    <property type="entry name" value="Tetratricopeptide repeat domain"/>
    <property type="match status" value="1"/>
</dbReference>
<dbReference type="RefSeq" id="WP_015650528.1">
    <property type="nucleotide sequence ID" value="NC_020506.1"/>
</dbReference>
<accession>M1UDP4</accession>
<dbReference type="SUPFAM" id="SSF52833">
    <property type="entry name" value="Thioredoxin-like"/>
    <property type="match status" value="1"/>
</dbReference>
<gene>
    <name evidence="1" type="ORF">H924_03200</name>
</gene>
<dbReference type="InterPro" id="IPR011990">
    <property type="entry name" value="TPR-like_helical_dom_sf"/>
</dbReference>
<dbReference type="KEGG" id="ccn:H924_03200"/>
<evidence type="ECO:0000313" key="2">
    <source>
        <dbReference type="Proteomes" id="UP000011760"/>
    </source>
</evidence>
<reference evidence="1 2" key="1">
    <citation type="submission" date="2013-02" db="EMBL/GenBank/DDBJ databases">
        <title>The complete genome sequence of Corynebacterium callunae DSM 20147.</title>
        <authorList>
            <person name="Ruckert C."/>
            <person name="Albersmeier A."/>
            <person name="Kalinowski J."/>
        </authorList>
    </citation>
    <scope>NUCLEOTIDE SEQUENCE [LARGE SCALE GENOMIC DNA]</scope>
    <source>
        <strain evidence="1 2">DSM 20147</strain>
    </source>
</reference>
<dbReference type="eggNOG" id="COG3118">
    <property type="taxonomic scope" value="Bacteria"/>
</dbReference>
<name>M1UDP4_9CORY</name>
<protein>
    <recommendedName>
        <fullName evidence="3">Thioredoxin domain-containing protein</fullName>
    </recommendedName>
</protein>
<keyword evidence="2" id="KW-1185">Reference proteome</keyword>
<dbReference type="OrthoDB" id="4412390at2"/>